<evidence type="ECO:0000256" key="1">
    <source>
        <dbReference type="SAM" id="MobiDB-lite"/>
    </source>
</evidence>
<dbReference type="SUPFAM" id="SSF54236">
    <property type="entry name" value="Ubiquitin-like"/>
    <property type="match status" value="1"/>
</dbReference>
<feature type="region of interest" description="Disordered" evidence="1">
    <location>
        <begin position="256"/>
        <end position="312"/>
    </location>
</feature>
<dbReference type="Pfam" id="PF00788">
    <property type="entry name" value="RA"/>
    <property type="match status" value="1"/>
</dbReference>
<evidence type="ECO:0000313" key="4">
    <source>
        <dbReference type="Proteomes" id="UP000301737"/>
    </source>
</evidence>
<evidence type="ECO:0000259" key="2">
    <source>
        <dbReference type="PROSITE" id="PS50200"/>
    </source>
</evidence>
<feature type="compositionally biased region" description="Polar residues" evidence="1">
    <location>
        <begin position="279"/>
        <end position="305"/>
    </location>
</feature>
<keyword evidence="4" id="KW-1185">Reference proteome</keyword>
<dbReference type="InterPro" id="IPR021475">
    <property type="entry name" value="Pants/Emi1-like"/>
</dbReference>
<evidence type="ECO:0000313" key="3">
    <source>
        <dbReference type="EMBL" id="GCF00116.1"/>
    </source>
</evidence>
<dbReference type="SUPFAM" id="SSF47769">
    <property type="entry name" value="SAM/Pointed domain"/>
    <property type="match status" value="1"/>
</dbReference>
<dbReference type="CDD" id="cd09536">
    <property type="entry name" value="SAM_Ste50_fungal"/>
    <property type="match status" value="1"/>
</dbReference>
<dbReference type="Gene3D" id="3.10.20.90">
    <property type="entry name" value="Phosphatidylinositol 3-kinase Catalytic Subunit, Chain A, domain 1"/>
    <property type="match status" value="1"/>
</dbReference>
<comment type="caution">
    <text evidence="3">The sequence shown here is derived from an EMBL/GenBank/DDBJ whole genome shotgun (WGS) entry which is preliminary data.</text>
</comment>
<dbReference type="InterPro" id="IPR029071">
    <property type="entry name" value="Ubiquitin-like_domsf"/>
</dbReference>
<organism evidence="3 4">
    <name type="scientific">Zygosaccharomyces mellis</name>
    <dbReference type="NCBI Taxonomy" id="42258"/>
    <lineage>
        <taxon>Eukaryota</taxon>
        <taxon>Fungi</taxon>
        <taxon>Dikarya</taxon>
        <taxon>Ascomycota</taxon>
        <taxon>Saccharomycotina</taxon>
        <taxon>Saccharomycetes</taxon>
        <taxon>Saccharomycetales</taxon>
        <taxon>Saccharomycetaceae</taxon>
        <taxon>Zygosaccharomyces</taxon>
    </lineage>
</organism>
<protein>
    <submittedName>
        <fullName evidence="3">Protein ste50</fullName>
    </submittedName>
</protein>
<dbReference type="Gene3D" id="1.10.150.50">
    <property type="entry name" value="Transcription Factor, Ets-1"/>
    <property type="match status" value="1"/>
</dbReference>
<dbReference type="OrthoDB" id="445896at2759"/>
<dbReference type="SMART" id="SM00314">
    <property type="entry name" value="RA"/>
    <property type="match status" value="1"/>
</dbReference>
<dbReference type="Proteomes" id="UP000301737">
    <property type="component" value="Unassembled WGS sequence"/>
</dbReference>
<dbReference type="PROSITE" id="PS50200">
    <property type="entry name" value="RA"/>
    <property type="match status" value="1"/>
</dbReference>
<reference evidence="3 4" key="1">
    <citation type="submission" date="2019-01" db="EMBL/GenBank/DDBJ databases">
        <title>Draft Genome Sequencing of Zygosaccharomyces mellis Ca-7.</title>
        <authorList>
            <person name="Shiwa Y."/>
            <person name="Kanesaki Y."/>
            <person name="Ishige T."/>
            <person name="Mura K."/>
            <person name="Hori T."/>
            <person name="Tamura T."/>
        </authorList>
    </citation>
    <scope>NUCLEOTIDE SEQUENCE [LARGE SCALE GENOMIC DNA]</scope>
    <source>
        <strain evidence="3 4">Ca-7</strain>
    </source>
</reference>
<feature type="domain" description="Ras-associating" evidence="2">
    <location>
        <begin position="307"/>
        <end position="380"/>
    </location>
</feature>
<dbReference type="EMBL" id="BIMX01000015">
    <property type="protein sequence ID" value="GCF00116.1"/>
    <property type="molecule type" value="Genomic_DNA"/>
</dbReference>
<dbReference type="InterPro" id="IPR000159">
    <property type="entry name" value="RA_dom"/>
</dbReference>
<dbReference type="Pfam" id="PF11326">
    <property type="entry name" value="PANTS-like"/>
    <property type="match status" value="1"/>
</dbReference>
<dbReference type="AlphaFoldDB" id="A0A4C2E7G9"/>
<dbReference type="InterPro" id="IPR013761">
    <property type="entry name" value="SAM/pointed_sf"/>
</dbReference>
<proteinExistence type="predicted"/>
<accession>A0A4C2E7G9</accession>
<gene>
    <name evidence="3" type="primary">STE50</name>
    <name evidence="3" type="ORF">ZYGM_003065</name>
</gene>
<dbReference type="Pfam" id="PF09235">
    <property type="entry name" value="SAM_Ste50p"/>
    <property type="match status" value="1"/>
</dbReference>
<dbReference type="PANTHER" id="PTHR28052:SF1">
    <property type="entry name" value="UPF0545 PROTEIN C22ORF39"/>
    <property type="match status" value="1"/>
</dbReference>
<dbReference type="CDD" id="cd01786">
    <property type="entry name" value="RA_STE50"/>
    <property type="match status" value="1"/>
</dbReference>
<name>A0A4C2E7G9_9SACH</name>
<dbReference type="GO" id="GO:0007165">
    <property type="term" value="P:signal transduction"/>
    <property type="evidence" value="ECO:0007669"/>
    <property type="project" value="InterPro"/>
</dbReference>
<sequence>MSSKYPTTMSCMEAFDQLTGCYSVGGQFRTYYRYGEFNACQKQLAKLKFCMFNGKDPIAVQQWHKKQIEFNKTHRGSADDIWQEQSEVQSNPNQSPFIGEEYTKWSVEDVVKWCVFSLELQNDDPLVDQLRKNGINGELLGELTLEDCKELCEDDLSLAIRFKVLCNRLQQGVNGDTKLQEQQENMIVALKNLHTVISQKLQEFQSQYTRLRGDVLEVVKTSNSSPKPPSQSQFTNQQQAVGGEYFDTIHHSGEFATGQTTPYGISRKMSGHSVRPANPSRSTSSHLANETSTPSQPAQQVSSEPLKQLRASKEDSCERILKNAMKRHNLSDQDWRGYVLVICYGDQERVLDLDEKPVVIFKNLKQQGLHPAIMLRRRGDFAEVDTEGNVTPGGRL</sequence>
<dbReference type="InterPro" id="IPR015316">
    <property type="entry name" value="SAM_Ste50"/>
</dbReference>
<dbReference type="PANTHER" id="PTHR28052">
    <property type="entry name" value="UPF0545 PROTEIN C22ORF39"/>
    <property type="match status" value="1"/>
</dbReference>